<dbReference type="Proteomes" id="UP001177260">
    <property type="component" value="Unassembled WGS sequence"/>
</dbReference>
<gene>
    <name evidence="1" type="ORF">N8T08_004309</name>
</gene>
<comment type="caution">
    <text evidence="1">The sequence shown here is derived from an EMBL/GenBank/DDBJ whole genome shotgun (WGS) entry which is preliminary data.</text>
</comment>
<protein>
    <submittedName>
        <fullName evidence="1">Uncharacterized protein</fullName>
    </submittedName>
</protein>
<reference evidence="1 2" key="1">
    <citation type="journal article" date="2023" name="ACS Omega">
        <title>Identification of the Neoaspergillic Acid Biosynthesis Gene Cluster by Establishing an In Vitro CRISPR-Ribonucleoprotein Genetic System in Aspergillus melleus.</title>
        <authorList>
            <person name="Yuan B."/>
            <person name="Grau M.F."/>
            <person name="Murata R.M."/>
            <person name="Torok T."/>
            <person name="Venkateswaran K."/>
            <person name="Stajich J.E."/>
            <person name="Wang C.C.C."/>
        </authorList>
    </citation>
    <scope>NUCLEOTIDE SEQUENCE [LARGE SCALE GENOMIC DNA]</scope>
    <source>
        <strain evidence="1 2">IMV 1140</strain>
    </source>
</reference>
<accession>A0ACC3B519</accession>
<name>A0ACC3B519_9EURO</name>
<evidence type="ECO:0000313" key="1">
    <source>
        <dbReference type="EMBL" id="KAK1145434.1"/>
    </source>
</evidence>
<evidence type="ECO:0000313" key="2">
    <source>
        <dbReference type="Proteomes" id="UP001177260"/>
    </source>
</evidence>
<keyword evidence="2" id="KW-1185">Reference proteome</keyword>
<sequence length="237" mass="26621">MSNSIQAQIARRHMNRFFHFQSDMVPPTGALQNLTLELHVACLRNDADRVTQLMSMGAKRDALNESGASALEVAEQLNRTNIVKCLMANVDVEKEGVLELLYAIRRGQSTVVRALMEMGVKQQLQDEVVFRGVFLMACAISNPLVVNALLRYGPGLNVAVFEEIFVRIARTTSNLATAEFIQEICDEQRRRGSRADRATGQLPTSNSLDRMFNEIIEMPQSSGVNVVEEEKDKDEYW</sequence>
<dbReference type="EMBL" id="JAOPJF010000024">
    <property type="protein sequence ID" value="KAK1145434.1"/>
    <property type="molecule type" value="Genomic_DNA"/>
</dbReference>
<proteinExistence type="predicted"/>
<organism evidence="1 2">
    <name type="scientific">Aspergillus melleus</name>
    <dbReference type="NCBI Taxonomy" id="138277"/>
    <lineage>
        <taxon>Eukaryota</taxon>
        <taxon>Fungi</taxon>
        <taxon>Dikarya</taxon>
        <taxon>Ascomycota</taxon>
        <taxon>Pezizomycotina</taxon>
        <taxon>Eurotiomycetes</taxon>
        <taxon>Eurotiomycetidae</taxon>
        <taxon>Eurotiales</taxon>
        <taxon>Aspergillaceae</taxon>
        <taxon>Aspergillus</taxon>
        <taxon>Aspergillus subgen. Circumdati</taxon>
    </lineage>
</organism>